<reference evidence="3" key="1">
    <citation type="submission" date="2017-09" db="EMBL/GenBank/DDBJ databases">
        <title>Depth-based differentiation of microbial function through sediment-hosted aquifers and enrichment of novel symbionts in the deep terrestrial subsurface.</title>
        <authorList>
            <person name="Probst A.J."/>
            <person name="Ladd B."/>
            <person name="Jarett J.K."/>
            <person name="Geller-Mcgrath D.E."/>
            <person name="Sieber C.M.K."/>
            <person name="Emerson J.B."/>
            <person name="Anantharaman K."/>
            <person name="Thomas B.C."/>
            <person name="Malmstrom R."/>
            <person name="Stieglmeier M."/>
            <person name="Klingl A."/>
            <person name="Woyke T."/>
            <person name="Ryan C.M."/>
            <person name="Banfield J.F."/>
        </authorList>
    </citation>
    <scope>NUCLEOTIDE SEQUENCE [LARGE SCALE GENOMIC DNA]</scope>
</reference>
<evidence type="ECO:0008006" key="4">
    <source>
        <dbReference type="Google" id="ProtNLM"/>
    </source>
</evidence>
<name>A0A2M7BES7_9BACT</name>
<comment type="caution">
    <text evidence="2">The sequence shown here is derived from an EMBL/GenBank/DDBJ whole genome shotgun (WGS) entry which is preliminary data.</text>
</comment>
<accession>A0A2M7BES7</accession>
<feature type="signal peptide" evidence="1">
    <location>
        <begin position="1"/>
        <end position="19"/>
    </location>
</feature>
<gene>
    <name evidence="2" type="ORF">COS54_00800</name>
</gene>
<dbReference type="SUPFAM" id="SSF51445">
    <property type="entry name" value="(Trans)glycosidases"/>
    <property type="match status" value="1"/>
</dbReference>
<feature type="chain" id="PRO_5014947897" description="Glycoside hydrolase family 5 domain-containing protein" evidence="1">
    <location>
        <begin position="20"/>
        <end position="923"/>
    </location>
</feature>
<keyword evidence="1" id="KW-0732">Signal</keyword>
<dbReference type="InterPro" id="IPR017853">
    <property type="entry name" value="GH"/>
</dbReference>
<dbReference type="AlphaFoldDB" id="A0A2M7BES7"/>
<evidence type="ECO:0000313" key="3">
    <source>
        <dbReference type="Proteomes" id="UP000229631"/>
    </source>
</evidence>
<organism evidence="2 3">
    <name type="scientific">Candidatus Shapirobacteria bacterium CG03_land_8_20_14_0_80_39_12</name>
    <dbReference type="NCBI Taxonomy" id="1974879"/>
    <lineage>
        <taxon>Bacteria</taxon>
        <taxon>Candidatus Shapironibacteriota</taxon>
    </lineage>
</organism>
<protein>
    <recommendedName>
        <fullName evidence="4">Glycoside hydrolase family 5 domain-containing protein</fullName>
    </recommendedName>
</protein>
<evidence type="ECO:0000256" key="1">
    <source>
        <dbReference type="SAM" id="SignalP"/>
    </source>
</evidence>
<sequence length="923" mass="101269">MKKFFLTALFSVFFFMVSATVIFGQNKAGINIGDRWGEFDQAAGIVGNGGWVVIMACPGDGDKIADVIVKHREINLIIRGHYPGNTPNASLAKAWAATLGAIPSPNKIYFMPWNEPNQTGSPDYGDPAVISQYISDLKVALGSLLNSKVILLSPMMNPSNPSFSGYVQSLGSGFFSQFNGIALSLYDTCNGCGNKYQDPQNLAALLSEMGASGKQIYGVESGTAGQYFYFNQPPDQNSYLYKFVNSFLSHSPNEVAMFAIPSYDLAGEKGHSWSLYNPSNVIGLLSSFPNGPNTPASSATVPNVGLTKCPGKNYTFYQTSETECAECGGGFSALSCLPIQGNQFGEEYSKNTLPIQEKVRNTYDESCNVANFTAKTTVSDMTIPFAYELNQYFLGPYMDSLGARVGKQNLNPMTDFGVFEKLAPKEYQDQLRLKFLDEVVSRGGNSKYANFNINGMGPAQIAGKFRNSPDKSFLTVIWPQVPLFANEETEGEIVLEGPGISGSVKTSVPEVYRLNKVTTEIAKMMGTYKGEVQGIKTESAKVLAACATEPNFQNISNKKTKTGTGSNVCTKEEIQTNPKTNLTGERHYDQEVFQTGDAGGCDGKAFNACCGSGGKCEPVDSNDISNQCVKGTCICHTCDQSWMTCWANRTNQPGCKIKEAEHTFNVDVSVKNRVPFLKQIAENTIGEKGFFRTFLPFFKNKTGVTKENLERQFKEVAGESTANLKIDEIKKVNNQIDVSPASGPISLLFHKLGTLVNVQKFISGVVLWPWGKNNPNPSPSPSPVPGSVGYVIDYRNSNIDSEKNRTQVIALVKAWYASSKIDQNWNYIRDQAISHSWNPAFVLALWIEESAASGADAYDLGCLLGPKNNIVTQLDCLFQINYAHEKFEDFMCMYSEGQMSPCFFALNPQFTTNLKIWYDRIVQ</sequence>
<dbReference type="Proteomes" id="UP000229631">
    <property type="component" value="Unassembled WGS sequence"/>
</dbReference>
<dbReference type="EMBL" id="PEVC01000018">
    <property type="protein sequence ID" value="PIV01584.1"/>
    <property type="molecule type" value="Genomic_DNA"/>
</dbReference>
<evidence type="ECO:0000313" key="2">
    <source>
        <dbReference type="EMBL" id="PIV01584.1"/>
    </source>
</evidence>
<proteinExistence type="predicted"/>